<dbReference type="InParanoid" id="A0A6G9ICS5"/>
<dbReference type="EMBL" id="CP050253">
    <property type="protein sequence ID" value="QIQ22036.1"/>
    <property type="molecule type" value="Genomic_DNA"/>
</dbReference>
<reference evidence="1 2" key="1">
    <citation type="submission" date="2020-03" db="EMBL/GenBank/DDBJ databases">
        <title>Complete genome sequence of Orbus sp. IPMB12 (BCRC 80908).</title>
        <authorList>
            <person name="Lo W.-S."/>
            <person name="Chang T.-H."/>
            <person name="Kuo C.-H."/>
        </authorList>
    </citation>
    <scope>NUCLEOTIDE SEQUENCE [LARGE SCALE GENOMIC DNA]</scope>
    <source>
        <strain evidence="1 2">IPMB12</strain>
    </source>
</reference>
<gene>
    <name evidence="1" type="ORF">IPMB12_10275</name>
</gene>
<protein>
    <submittedName>
        <fullName evidence="1">Uncharacterized protein</fullName>
    </submittedName>
</protein>
<accession>A0A6G9ICS5</accession>
<sequence>MYAGKTKEEQVKVENRINLYTMYGLIDRASKKMRGVTASIAGQDLTIEMFFDSELTEEEEEEMECAHTDVVSDLYQEFVGIYLKLTVIPSSTPIYDQRGTLGWIYLRKEY</sequence>
<keyword evidence="2" id="KW-1185">Reference proteome</keyword>
<evidence type="ECO:0000313" key="2">
    <source>
        <dbReference type="Proteomes" id="UP000501168"/>
    </source>
</evidence>
<proteinExistence type="predicted"/>
<dbReference type="AlphaFoldDB" id="A0A6G9ICS5"/>
<dbReference type="RefSeq" id="WP_166917333.1">
    <property type="nucleotide sequence ID" value="NZ_CP050253.1"/>
</dbReference>
<evidence type="ECO:0000313" key="1">
    <source>
        <dbReference type="EMBL" id="QIQ22036.1"/>
    </source>
</evidence>
<dbReference type="KEGG" id="orb:IPMB12_10275"/>
<name>A0A6G9ICS5_9GAMM</name>
<dbReference type="Proteomes" id="UP000501168">
    <property type="component" value="Chromosome"/>
</dbReference>
<dbReference type="Pfam" id="PF26541">
    <property type="entry name" value="MafI2"/>
    <property type="match status" value="1"/>
</dbReference>
<dbReference type="InterPro" id="IPR058702">
    <property type="entry name" value="MafI2-like"/>
</dbReference>
<organism evidence="1 2">
    <name type="scientific">Zophobihabitans entericus</name>
    <dbReference type="NCBI Taxonomy" id="1635327"/>
    <lineage>
        <taxon>Bacteria</taxon>
        <taxon>Pseudomonadati</taxon>
        <taxon>Pseudomonadota</taxon>
        <taxon>Gammaproteobacteria</taxon>
        <taxon>Orbales</taxon>
        <taxon>Orbaceae</taxon>
        <taxon>Zophobihabitans</taxon>
    </lineage>
</organism>